<gene>
    <name evidence="3" type="primary">Tti1_1</name>
    <name evidence="3" type="ORF">EYF80_015133</name>
</gene>
<dbReference type="GO" id="GO:0005737">
    <property type="term" value="C:cytoplasm"/>
    <property type="evidence" value="ECO:0007669"/>
    <property type="project" value="TreeGrafter"/>
</dbReference>
<reference evidence="3 4" key="1">
    <citation type="submission" date="2019-03" db="EMBL/GenBank/DDBJ databases">
        <title>First draft genome of Liparis tanakae, snailfish: a comprehensive survey of snailfish specific genes.</title>
        <authorList>
            <person name="Kim W."/>
            <person name="Song I."/>
            <person name="Jeong J.-H."/>
            <person name="Kim D."/>
            <person name="Kim S."/>
            <person name="Ryu S."/>
            <person name="Song J.Y."/>
            <person name="Lee S.K."/>
        </authorList>
    </citation>
    <scope>NUCLEOTIDE SEQUENCE [LARGE SCALE GENOMIC DNA]</scope>
    <source>
        <tissue evidence="3">Muscle</tissue>
    </source>
</reference>
<organism evidence="3 4">
    <name type="scientific">Liparis tanakae</name>
    <name type="common">Tanaka's snailfish</name>
    <dbReference type="NCBI Taxonomy" id="230148"/>
    <lineage>
        <taxon>Eukaryota</taxon>
        <taxon>Metazoa</taxon>
        <taxon>Chordata</taxon>
        <taxon>Craniata</taxon>
        <taxon>Vertebrata</taxon>
        <taxon>Euteleostomi</taxon>
        <taxon>Actinopterygii</taxon>
        <taxon>Neopterygii</taxon>
        <taxon>Teleostei</taxon>
        <taxon>Neoteleostei</taxon>
        <taxon>Acanthomorphata</taxon>
        <taxon>Eupercaria</taxon>
        <taxon>Perciformes</taxon>
        <taxon>Cottioidei</taxon>
        <taxon>Cottales</taxon>
        <taxon>Liparidae</taxon>
        <taxon>Liparis</taxon>
    </lineage>
</organism>
<dbReference type="AlphaFoldDB" id="A0A4Z2I982"/>
<dbReference type="Gene3D" id="1.25.10.10">
    <property type="entry name" value="Leucine-rich Repeat Variant"/>
    <property type="match status" value="1"/>
</dbReference>
<dbReference type="EMBL" id="SRLO01000112">
    <property type="protein sequence ID" value="TNN74586.1"/>
    <property type="molecule type" value="Genomic_DNA"/>
</dbReference>
<keyword evidence="1" id="KW-1133">Transmembrane helix</keyword>
<dbReference type="Proteomes" id="UP000314294">
    <property type="component" value="Unassembled WGS sequence"/>
</dbReference>
<dbReference type="Pfam" id="PF24176">
    <property type="entry name" value="TPR_TTI1_2nd"/>
    <property type="match status" value="1"/>
</dbReference>
<feature type="domain" description="TTI1 N-terminal TPR" evidence="2">
    <location>
        <begin position="1"/>
        <end position="97"/>
    </location>
</feature>
<dbReference type="InterPro" id="IPR052587">
    <property type="entry name" value="TELO2-interacting_protein_1"/>
</dbReference>
<evidence type="ECO:0000313" key="3">
    <source>
        <dbReference type="EMBL" id="TNN74586.1"/>
    </source>
</evidence>
<dbReference type="PANTHER" id="PTHR18460">
    <property type="entry name" value="TEL2 INTERACTING PROTEIN 1 TTI1 FAMILY MEMBER"/>
    <property type="match status" value="1"/>
</dbReference>
<evidence type="ECO:0000259" key="2">
    <source>
        <dbReference type="Pfam" id="PF24173"/>
    </source>
</evidence>
<accession>A0A4Z2I982</accession>
<dbReference type="PANTHER" id="PTHR18460:SF3">
    <property type="entry name" value="TELO2-INTERACTING PROTEIN 1 HOMOLOG"/>
    <property type="match status" value="1"/>
</dbReference>
<dbReference type="InterPro" id="IPR011989">
    <property type="entry name" value="ARM-like"/>
</dbReference>
<sequence length="204" mass="22340">MEDAQIQAGEPGKTPPADLGRIAKLMVHRTQAWAESTAGKLSVLLRKIISCTSSHQHWRVRLEMVELGDHLLARCSKSLGECVGPLLEALVGAVNDEEPRVRKRCKAVLSEVSQRSQRRSISGGDITSQSSSSSAQTFTDVLSENLHSLTTSLPRLMRTSDDQKKLFVLNVFLGYLKVLGPLLSAVLNSATHLERISKALMQVI</sequence>
<dbReference type="InterPro" id="IPR057566">
    <property type="entry name" value="TPR_TTI1_N"/>
</dbReference>
<name>A0A4Z2I982_9TELE</name>
<protein>
    <submittedName>
        <fullName evidence="3">TELO2-interacting protein 1</fullName>
    </submittedName>
</protein>
<keyword evidence="1" id="KW-0812">Transmembrane</keyword>
<dbReference type="OrthoDB" id="49511at2759"/>
<comment type="caution">
    <text evidence="3">The sequence shown here is derived from an EMBL/GenBank/DDBJ whole genome shotgun (WGS) entry which is preliminary data.</text>
</comment>
<dbReference type="Pfam" id="PF24173">
    <property type="entry name" value="TPR_TTI1_N"/>
    <property type="match status" value="1"/>
</dbReference>
<keyword evidence="4" id="KW-1185">Reference proteome</keyword>
<dbReference type="InterPro" id="IPR016024">
    <property type="entry name" value="ARM-type_fold"/>
</dbReference>
<proteinExistence type="predicted"/>
<feature type="transmembrane region" description="Helical" evidence="1">
    <location>
        <begin position="166"/>
        <end position="187"/>
    </location>
</feature>
<evidence type="ECO:0000256" key="1">
    <source>
        <dbReference type="SAM" id="Phobius"/>
    </source>
</evidence>
<keyword evidence="1" id="KW-0472">Membrane</keyword>
<evidence type="ECO:0000313" key="4">
    <source>
        <dbReference type="Proteomes" id="UP000314294"/>
    </source>
</evidence>
<dbReference type="SUPFAM" id="SSF48371">
    <property type="entry name" value="ARM repeat"/>
    <property type="match status" value="1"/>
</dbReference>